<evidence type="ECO:0000256" key="2">
    <source>
        <dbReference type="ARBA" id="ARBA00022692"/>
    </source>
</evidence>
<keyword evidence="4 7" id="KW-1133">Transmembrane helix</keyword>
<evidence type="ECO:0000313" key="8">
    <source>
        <dbReference type="EMBL" id="KAG0667137.1"/>
    </source>
</evidence>
<dbReference type="Proteomes" id="UP000777482">
    <property type="component" value="Unassembled WGS sequence"/>
</dbReference>
<evidence type="ECO:0000256" key="7">
    <source>
        <dbReference type="SAM" id="Phobius"/>
    </source>
</evidence>
<reference evidence="8 9" key="1">
    <citation type="submission" date="2020-11" db="EMBL/GenBank/DDBJ databases">
        <title>Kefir isolates.</title>
        <authorList>
            <person name="Marcisauskas S."/>
            <person name="Kim Y."/>
            <person name="Blasche S."/>
        </authorList>
    </citation>
    <scope>NUCLEOTIDE SEQUENCE [LARGE SCALE GENOMIC DNA]</scope>
    <source>
        <strain evidence="8 9">KR</strain>
    </source>
</reference>
<keyword evidence="9" id="KW-1185">Reference proteome</keyword>
<keyword evidence="3" id="KW-0999">Mitochondrion inner membrane</keyword>
<organism evidence="8 9">
    <name type="scientific">Rhodotorula mucilaginosa</name>
    <name type="common">Yeast</name>
    <name type="synonym">Rhodotorula rubra</name>
    <dbReference type="NCBI Taxonomy" id="5537"/>
    <lineage>
        <taxon>Eukaryota</taxon>
        <taxon>Fungi</taxon>
        <taxon>Dikarya</taxon>
        <taxon>Basidiomycota</taxon>
        <taxon>Pucciniomycotina</taxon>
        <taxon>Microbotryomycetes</taxon>
        <taxon>Sporidiobolales</taxon>
        <taxon>Sporidiobolaceae</taxon>
        <taxon>Rhodotorula</taxon>
    </lineage>
</organism>
<dbReference type="PANTHER" id="PTHR28264">
    <property type="entry name" value="CYTOCHROME C OXIDASE SUBUNIT 7A"/>
    <property type="match status" value="1"/>
</dbReference>
<protein>
    <submittedName>
        <fullName evidence="8">Uncharacterized protein</fullName>
    </submittedName>
</protein>
<dbReference type="AlphaFoldDB" id="A0A9P6W8I7"/>
<dbReference type="CDD" id="cd22888">
    <property type="entry name" value="CcO_VIIa_fungal"/>
    <property type="match status" value="1"/>
</dbReference>
<feature type="transmembrane region" description="Helical" evidence="7">
    <location>
        <begin position="15"/>
        <end position="35"/>
    </location>
</feature>
<dbReference type="GO" id="GO:0005743">
    <property type="term" value="C:mitochondrial inner membrane"/>
    <property type="evidence" value="ECO:0007669"/>
    <property type="project" value="UniProtKB-SubCell"/>
</dbReference>
<keyword evidence="5" id="KW-0496">Mitochondrion</keyword>
<gene>
    <name evidence="8" type="ORF">C6P46_002549</name>
</gene>
<evidence type="ECO:0000256" key="6">
    <source>
        <dbReference type="ARBA" id="ARBA00023136"/>
    </source>
</evidence>
<dbReference type="EMBL" id="PUHQ01000002">
    <property type="protein sequence ID" value="KAG0667137.1"/>
    <property type="molecule type" value="Genomic_DNA"/>
</dbReference>
<dbReference type="GO" id="GO:0006123">
    <property type="term" value="P:mitochondrial electron transport, cytochrome c to oxygen"/>
    <property type="evidence" value="ECO:0007669"/>
    <property type="project" value="TreeGrafter"/>
</dbReference>
<dbReference type="PANTHER" id="PTHR28264:SF1">
    <property type="entry name" value="CYTOCHROME C OXIDASE SUBUNIT 6C"/>
    <property type="match status" value="1"/>
</dbReference>
<evidence type="ECO:0000256" key="3">
    <source>
        <dbReference type="ARBA" id="ARBA00022792"/>
    </source>
</evidence>
<name>A0A9P6W8I7_RHOMI</name>
<sequence>MAAIAPITGMFHRSILTNVSLGIGFGLAGGFAFWYGNHLPKALTIFHLPSDATLPYSALEYSIPAAEYIQSIARDPSTVRARDAWYLEQEQKKNAQT</sequence>
<evidence type="ECO:0000256" key="5">
    <source>
        <dbReference type="ARBA" id="ARBA00023128"/>
    </source>
</evidence>
<evidence type="ECO:0000313" key="9">
    <source>
        <dbReference type="Proteomes" id="UP000777482"/>
    </source>
</evidence>
<comment type="subcellular location">
    <subcellularLocation>
        <location evidence="1">Mitochondrion inner membrane</location>
    </subcellularLocation>
</comment>
<evidence type="ECO:0000256" key="1">
    <source>
        <dbReference type="ARBA" id="ARBA00004273"/>
    </source>
</evidence>
<proteinExistence type="predicted"/>
<dbReference type="GO" id="GO:0004129">
    <property type="term" value="F:cytochrome-c oxidase activity"/>
    <property type="evidence" value="ECO:0007669"/>
    <property type="project" value="TreeGrafter"/>
</dbReference>
<evidence type="ECO:0000256" key="4">
    <source>
        <dbReference type="ARBA" id="ARBA00022989"/>
    </source>
</evidence>
<dbReference type="OrthoDB" id="2526299at2759"/>
<keyword evidence="6 7" id="KW-0472">Membrane</keyword>
<keyword evidence="2 7" id="KW-0812">Transmembrane</keyword>
<comment type="caution">
    <text evidence="8">The sequence shown here is derived from an EMBL/GenBank/DDBJ whole genome shotgun (WGS) entry which is preliminary data.</text>
</comment>
<accession>A0A9P6W8I7</accession>